<dbReference type="InterPro" id="IPR002372">
    <property type="entry name" value="PQQ_rpt_dom"/>
</dbReference>
<keyword evidence="3" id="KW-1185">Reference proteome</keyword>
<sequence length="112" mass="11903">MNKLFLGIKSHVVCLDKRDGKELWRTKLKTSTVTNVYYENDQVFAYAGGHLFCLSTLDGKIVWTNTLKGLGFSTCIIASEQQSTSVITSQVAAQQAATAATVGAGAAVAASN</sequence>
<proteinExistence type="predicted"/>
<dbReference type="Gene3D" id="2.130.10.10">
    <property type="entry name" value="YVTN repeat-like/Quinoprotein amine dehydrogenase"/>
    <property type="match status" value="1"/>
</dbReference>
<evidence type="ECO:0000313" key="3">
    <source>
        <dbReference type="Proteomes" id="UP000267187"/>
    </source>
</evidence>
<evidence type="ECO:0000259" key="1">
    <source>
        <dbReference type="Pfam" id="PF13360"/>
    </source>
</evidence>
<dbReference type="OrthoDB" id="675304at2"/>
<dbReference type="InterPro" id="IPR015943">
    <property type="entry name" value="WD40/YVTN_repeat-like_dom_sf"/>
</dbReference>
<name>A0A3M0A839_9GAMM</name>
<comment type="caution">
    <text evidence="2">The sequence shown here is derived from an EMBL/GenBank/DDBJ whole genome shotgun (WGS) entry which is preliminary data.</text>
</comment>
<dbReference type="SUPFAM" id="SSF50998">
    <property type="entry name" value="Quinoprotein alcohol dehydrogenase-like"/>
    <property type="match status" value="1"/>
</dbReference>
<feature type="domain" description="Pyrrolo-quinoline quinone repeat" evidence="1">
    <location>
        <begin position="10"/>
        <end position="77"/>
    </location>
</feature>
<gene>
    <name evidence="2" type="ORF">DFR27_0760</name>
</gene>
<dbReference type="Proteomes" id="UP000267187">
    <property type="component" value="Unassembled WGS sequence"/>
</dbReference>
<dbReference type="InterPro" id="IPR011047">
    <property type="entry name" value="Quinoprotein_ADH-like_sf"/>
</dbReference>
<dbReference type="AlphaFoldDB" id="A0A3M0A839"/>
<accession>A0A3M0A839</accession>
<reference evidence="2 3" key="1">
    <citation type="submission" date="2018-10" db="EMBL/GenBank/DDBJ databases">
        <title>Genomic Encyclopedia of Type Strains, Phase IV (KMG-IV): sequencing the most valuable type-strain genomes for metagenomic binning, comparative biology and taxonomic classification.</title>
        <authorList>
            <person name="Goeker M."/>
        </authorList>
    </citation>
    <scope>NUCLEOTIDE SEQUENCE [LARGE SCALE GENOMIC DNA]</scope>
    <source>
        <strain evidence="2 3">DSM 25080</strain>
    </source>
</reference>
<protein>
    <submittedName>
        <fullName evidence="2">Putative pyrroloquinoline-quinone binding quinoprotein</fullName>
    </submittedName>
</protein>
<dbReference type="EMBL" id="REFJ01000002">
    <property type="protein sequence ID" value="RMA80970.1"/>
    <property type="molecule type" value="Genomic_DNA"/>
</dbReference>
<dbReference type="RefSeq" id="WP_121876141.1">
    <property type="nucleotide sequence ID" value="NZ_REFJ01000002.1"/>
</dbReference>
<organism evidence="2 3">
    <name type="scientific">Umboniibacter marinipuniceus</name>
    <dbReference type="NCBI Taxonomy" id="569599"/>
    <lineage>
        <taxon>Bacteria</taxon>
        <taxon>Pseudomonadati</taxon>
        <taxon>Pseudomonadota</taxon>
        <taxon>Gammaproteobacteria</taxon>
        <taxon>Cellvibrionales</taxon>
        <taxon>Cellvibrionaceae</taxon>
        <taxon>Umboniibacter</taxon>
    </lineage>
</organism>
<evidence type="ECO:0000313" key="2">
    <source>
        <dbReference type="EMBL" id="RMA80970.1"/>
    </source>
</evidence>
<dbReference type="Pfam" id="PF13360">
    <property type="entry name" value="PQQ_2"/>
    <property type="match status" value="1"/>
</dbReference>